<accession>A0ABX8EHP7</accession>
<dbReference type="CDD" id="cd06170">
    <property type="entry name" value="LuxR_C_like"/>
    <property type="match status" value="1"/>
</dbReference>
<organism evidence="6 7">
    <name type="scientific">Nocardioides aquaticus</name>
    <dbReference type="NCBI Taxonomy" id="160826"/>
    <lineage>
        <taxon>Bacteria</taxon>
        <taxon>Bacillati</taxon>
        <taxon>Actinomycetota</taxon>
        <taxon>Actinomycetes</taxon>
        <taxon>Propionibacteriales</taxon>
        <taxon>Nocardioidaceae</taxon>
        <taxon>Nocardioides</taxon>
    </lineage>
</organism>
<sequence>MAWTASQTGDIPSSSVVLAHGPDRTEDAVDAPTTPCRIRVSVLSPSVITRTGLRALLARHPDRIEVLDDADDTDDADDPCGAPSTARTAGADVLVLDVAALKDPTRRSAVETVMAGAYAVVAVAEGFRADLPVLLRGTGVAACLSPDVTAPDLVATVEAAGTGDLASTDVADGQGTGALRFCRGTDRGLGLFSSREHEVVAHIVGGRSNAEIAGAMFLSSSAVKSCIRSAYRKMGVSTRPEAIVWLLREGIGFAQPEASHLRDAT</sequence>
<evidence type="ECO:0000313" key="6">
    <source>
        <dbReference type="EMBL" id="QVT79789.1"/>
    </source>
</evidence>
<feature type="domain" description="HTH luxR-type" evidence="5">
    <location>
        <begin position="185"/>
        <end position="250"/>
    </location>
</feature>
<dbReference type="Proteomes" id="UP000679307">
    <property type="component" value="Chromosome"/>
</dbReference>
<dbReference type="PRINTS" id="PR00038">
    <property type="entry name" value="HTHLUXR"/>
</dbReference>
<dbReference type="Pfam" id="PF00196">
    <property type="entry name" value="GerE"/>
    <property type="match status" value="1"/>
</dbReference>
<protein>
    <submittedName>
        <fullName evidence="6">Spore germination protein GerE</fullName>
    </submittedName>
</protein>
<dbReference type="EMBL" id="CP075371">
    <property type="protein sequence ID" value="QVT79789.1"/>
    <property type="molecule type" value="Genomic_DNA"/>
</dbReference>
<evidence type="ECO:0000313" key="7">
    <source>
        <dbReference type="Proteomes" id="UP000679307"/>
    </source>
</evidence>
<keyword evidence="3" id="KW-0804">Transcription</keyword>
<evidence type="ECO:0000256" key="4">
    <source>
        <dbReference type="SAM" id="MobiDB-lite"/>
    </source>
</evidence>
<dbReference type="InterPro" id="IPR016032">
    <property type="entry name" value="Sig_transdc_resp-reg_C-effctor"/>
</dbReference>
<dbReference type="PANTHER" id="PTHR44688:SF16">
    <property type="entry name" value="DNA-BINDING TRANSCRIPTIONAL ACTIVATOR DEVR_DOSR"/>
    <property type="match status" value="1"/>
</dbReference>
<reference evidence="6 7" key="1">
    <citation type="submission" date="2021-05" db="EMBL/GenBank/DDBJ databases">
        <title>Complete genome of Nocardioides aquaticus KCTC 9944T isolated from meromictic and hypersaline Ekho Lake, Antarctica.</title>
        <authorList>
            <person name="Hwang K."/>
            <person name="Kim K.M."/>
            <person name="Choe H."/>
        </authorList>
    </citation>
    <scope>NUCLEOTIDE SEQUENCE [LARGE SCALE GENOMIC DNA]</scope>
    <source>
        <strain evidence="6 7">KCTC 9944</strain>
    </source>
</reference>
<proteinExistence type="predicted"/>
<evidence type="ECO:0000256" key="1">
    <source>
        <dbReference type="ARBA" id="ARBA00023015"/>
    </source>
</evidence>
<keyword evidence="7" id="KW-1185">Reference proteome</keyword>
<evidence type="ECO:0000256" key="3">
    <source>
        <dbReference type="ARBA" id="ARBA00023163"/>
    </source>
</evidence>
<dbReference type="SMART" id="SM00421">
    <property type="entry name" value="HTH_LUXR"/>
    <property type="match status" value="1"/>
</dbReference>
<dbReference type="PROSITE" id="PS50043">
    <property type="entry name" value="HTH_LUXR_2"/>
    <property type="match status" value="1"/>
</dbReference>
<keyword evidence="2" id="KW-0238">DNA-binding</keyword>
<feature type="compositionally biased region" description="Polar residues" evidence="4">
    <location>
        <begin position="1"/>
        <end position="16"/>
    </location>
</feature>
<dbReference type="RefSeq" id="WP_214059193.1">
    <property type="nucleotide sequence ID" value="NZ_BAAAHS010000014.1"/>
</dbReference>
<dbReference type="PANTHER" id="PTHR44688">
    <property type="entry name" value="DNA-BINDING TRANSCRIPTIONAL ACTIVATOR DEVR_DOSR"/>
    <property type="match status" value="1"/>
</dbReference>
<keyword evidence="1" id="KW-0805">Transcription regulation</keyword>
<dbReference type="SUPFAM" id="SSF46894">
    <property type="entry name" value="C-terminal effector domain of the bipartite response regulators"/>
    <property type="match status" value="1"/>
</dbReference>
<evidence type="ECO:0000256" key="2">
    <source>
        <dbReference type="ARBA" id="ARBA00023125"/>
    </source>
</evidence>
<evidence type="ECO:0000259" key="5">
    <source>
        <dbReference type="PROSITE" id="PS50043"/>
    </source>
</evidence>
<feature type="region of interest" description="Disordered" evidence="4">
    <location>
        <begin position="1"/>
        <end position="30"/>
    </location>
</feature>
<dbReference type="Gene3D" id="3.40.50.2300">
    <property type="match status" value="1"/>
</dbReference>
<gene>
    <name evidence="6" type="primary">gerE</name>
    <name evidence="6" type="ORF">ENKNEFLB_02179</name>
</gene>
<name>A0ABX8EHP7_9ACTN</name>
<dbReference type="InterPro" id="IPR000792">
    <property type="entry name" value="Tscrpt_reg_LuxR_C"/>
</dbReference>